<dbReference type="Gene3D" id="1.20.58.480">
    <property type="match status" value="1"/>
</dbReference>
<dbReference type="InterPro" id="IPR037217">
    <property type="entry name" value="Trp/Indoleamine_2_3_dOase-like"/>
</dbReference>
<proteinExistence type="predicted"/>
<name>Q9RPG2_MYXFU</name>
<dbReference type="InterPro" id="IPR015029">
    <property type="entry name" value="PrnB"/>
</dbReference>
<organism evidence="1">
    <name type="scientific">Myxococcus fulvus</name>
    <dbReference type="NCBI Taxonomy" id="33"/>
    <lineage>
        <taxon>Bacteria</taxon>
        <taxon>Pseudomonadati</taxon>
        <taxon>Myxococcota</taxon>
        <taxon>Myxococcia</taxon>
        <taxon>Myxococcales</taxon>
        <taxon>Cystobacterineae</taxon>
        <taxon>Myxococcaceae</taxon>
        <taxon>Myxococcus</taxon>
    </lineage>
</organism>
<dbReference type="GO" id="GO:0019441">
    <property type="term" value="P:L-tryptophan catabolic process to kynurenine"/>
    <property type="evidence" value="ECO:0007669"/>
    <property type="project" value="InterPro"/>
</dbReference>
<protein>
    <submittedName>
        <fullName evidence="1">PrnB</fullName>
    </submittedName>
</protein>
<sequence length="370" mass="41536">MNPGQNFSSTHEVIATLDPLDALATMRRLPELNQRSDVRGVLELLQGILPRLEIVERWDFPVAAAAMRDIGFFLGSLKRHGHEPVEVVPGLEPILLALARATQLPPRETLLHVTVWNPAADELERRYTCCRDEVHLLESVRLSMAALESALHLTVELYDVPLDSASFAPMCDEITSHLKKMVDSIVYAYRNISPRTFMQELRPYYEPIRVGGQSYLGPGAVEMPLFVLEHVLWGSRVEHPGYKDFKETYVPYVLPRFRAVYHQFSDQPSVLDRVLEGAGGPESQTEHHRLGLKALDKVFDVLLRFRAPHVKLAEQAYLSQQENHSVGSGGYAPGMLEELLALTREARLRLTLASRAPSASGEPALKHTAR</sequence>
<dbReference type="Pfam" id="PF08933">
    <property type="entry name" value="PrnB"/>
    <property type="match status" value="1"/>
</dbReference>
<gene>
    <name evidence="1" type="primary">prnB</name>
</gene>
<dbReference type="AlphaFoldDB" id="Q9RPG2"/>
<dbReference type="GO" id="GO:0046872">
    <property type="term" value="F:metal ion binding"/>
    <property type="evidence" value="ECO:0007669"/>
    <property type="project" value="InterPro"/>
</dbReference>
<dbReference type="SUPFAM" id="SSF140959">
    <property type="entry name" value="Indolic compounds 2,3-dioxygenase-like"/>
    <property type="match status" value="1"/>
</dbReference>
<dbReference type="GO" id="GO:0020037">
    <property type="term" value="F:heme binding"/>
    <property type="evidence" value="ECO:0007669"/>
    <property type="project" value="InterPro"/>
</dbReference>
<dbReference type="EMBL" id="AF161185">
    <property type="protein sequence ID" value="AAD46366.1"/>
    <property type="molecule type" value="Genomic_DNA"/>
</dbReference>
<reference evidence="1" key="1">
    <citation type="journal article" date="1999" name="FEMS Microbiol. Lett.">
        <title>Conservation of the pyrrolnitrin biosynthetic gene cluster among six pyrrolnitrin-producing strains.</title>
        <authorList>
            <person name="Hammer P.E."/>
            <person name="Burd W."/>
            <person name="Hill D.S."/>
            <person name="Ligon J.M."/>
            <person name="van Pee K."/>
        </authorList>
    </citation>
    <scope>NUCLEOTIDE SEQUENCE</scope>
    <source>
        <strain evidence="1">Mx f147</strain>
    </source>
</reference>
<dbReference type="Gene3D" id="1.20.58.1320">
    <property type="match status" value="1"/>
</dbReference>
<evidence type="ECO:0000313" key="1">
    <source>
        <dbReference type="EMBL" id="AAD46366.1"/>
    </source>
</evidence>
<accession>Q9RPG2</accession>